<dbReference type="Proteomes" id="UP001239445">
    <property type="component" value="Unassembled WGS sequence"/>
</dbReference>
<proteinExistence type="predicted"/>
<keyword evidence="3" id="KW-1185">Reference proteome</keyword>
<protein>
    <submittedName>
        <fullName evidence="2">Uncharacterized protein</fullName>
    </submittedName>
</protein>
<reference evidence="2" key="1">
    <citation type="submission" date="2023-06" db="EMBL/GenBank/DDBJ databases">
        <title>Genome-scale phylogeny and comparative genomics of the fungal order Sordariales.</title>
        <authorList>
            <consortium name="Lawrence Berkeley National Laboratory"/>
            <person name="Hensen N."/>
            <person name="Bonometti L."/>
            <person name="Westerberg I."/>
            <person name="Brannstrom I.O."/>
            <person name="Guillou S."/>
            <person name="Cros-Aarteil S."/>
            <person name="Calhoun S."/>
            <person name="Haridas S."/>
            <person name="Kuo A."/>
            <person name="Mondo S."/>
            <person name="Pangilinan J."/>
            <person name="Riley R."/>
            <person name="Labutti K."/>
            <person name="Andreopoulos B."/>
            <person name="Lipzen A."/>
            <person name="Chen C."/>
            <person name="Yanf M."/>
            <person name="Daum C."/>
            <person name="Ng V."/>
            <person name="Clum A."/>
            <person name="Steindorff A."/>
            <person name="Ohm R."/>
            <person name="Martin F."/>
            <person name="Silar P."/>
            <person name="Natvig D."/>
            <person name="Lalanne C."/>
            <person name="Gautier V."/>
            <person name="Ament-Velasquez S.L."/>
            <person name="Kruys A."/>
            <person name="Hutchinson M.I."/>
            <person name="Powell A.J."/>
            <person name="Barry K."/>
            <person name="Miller A.N."/>
            <person name="Grigoriev I.V."/>
            <person name="Debuchy R."/>
            <person name="Gladieux P."/>
            <person name="Thoren M.H."/>
            <person name="Johannesson H."/>
        </authorList>
    </citation>
    <scope>NUCLEOTIDE SEQUENCE</scope>
    <source>
        <strain evidence="2">PSN4</strain>
    </source>
</reference>
<evidence type="ECO:0000313" key="3">
    <source>
        <dbReference type="Proteomes" id="UP001239445"/>
    </source>
</evidence>
<organism evidence="2 3">
    <name type="scientific">Echria macrotheca</name>
    <dbReference type="NCBI Taxonomy" id="438768"/>
    <lineage>
        <taxon>Eukaryota</taxon>
        <taxon>Fungi</taxon>
        <taxon>Dikarya</taxon>
        <taxon>Ascomycota</taxon>
        <taxon>Pezizomycotina</taxon>
        <taxon>Sordariomycetes</taxon>
        <taxon>Sordariomycetidae</taxon>
        <taxon>Sordariales</taxon>
        <taxon>Schizotheciaceae</taxon>
        <taxon>Echria</taxon>
    </lineage>
</organism>
<name>A0AAJ0F9D7_9PEZI</name>
<sequence length="212" mass="23713">MSPRPYIPNPPITPSRSTRLLPIPAQKIPSQHPHPSSVREQQPHPLPLELRILIPRQLKIRTLRRHNLNPDNPTPRRTRRPHRVVQKIARPIVPRRVPALAARKQPVPQVRLSVDRLRRGTRLARLEPADYYSRWVAVARLGRVRRVQLEPAVFELAGGRVLEGQQGGGDAAVGVVVGYAGVFGAGELVWGELCAVVGADLDWLCLVWGGKR</sequence>
<gene>
    <name evidence="2" type="ORF">QBC47DRAFT_366399</name>
</gene>
<evidence type="ECO:0000313" key="2">
    <source>
        <dbReference type="EMBL" id="KAK1760106.1"/>
    </source>
</evidence>
<feature type="region of interest" description="Disordered" evidence="1">
    <location>
        <begin position="26"/>
        <end position="45"/>
    </location>
</feature>
<comment type="caution">
    <text evidence="2">The sequence shown here is derived from an EMBL/GenBank/DDBJ whole genome shotgun (WGS) entry which is preliminary data.</text>
</comment>
<accession>A0AAJ0F9D7</accession>
<evidence type="ECO:0000256" key="1">
    <source>
        <dbReference type="SAM" id="MobiDB-lite"/>
    </source>
</evidence>
<dbReference type="EMBL" id="MU839827">
    <property type="protein sequence ID" value="KAK1760106.1"/>
    <property type="molecule type" value="Genomic_DNA"/>
</dbReference>
<dbReference type="AlphaFoldDB" id="A0AAJ0F9D7"/>